<name>Q6MLX1_BDEBA</name>
<dbReference type="HOGENOM" id="CLU_3247793_0_0_7"/>
<dbReference type="STRING" id="264462.Bd1882"/>
<evidence type="ECO:0000313" key="2">
    <source>
        <dbReference type="Proteomes" id="UP000008080"/>
    </source>
</evidence>
<sequence>MTASETFKKNFKPLKKTSGVFLFPKSRILKINKGASWWGCWK</sequence>
<organism evidence="1 2">
    <name type="scientific">Bdellovibrio bacteriovorus (strain ATCC 15356 / DSM 50701 / NCIMB 9529 / HD100)</name>
    <dbReference type="NCBI Taxonomy" id="264462"/>
    <lineage>
        <taxon>Bacteria</taxon>
        <taxon>Pseudomonadati</taxon>
        <taxon>Bdellovibrionota</taxon>
        <taxon>Bdellovibrionia</taxon>
        <taxon>Bdellovibrionales</taxon>
        <taxon>Pseudobdellovibrionaceae</taxon>
        <taxon>Bdellovibrio</taxon>
    </lineage>
</organism>
<gene>
    <name evidence="1" type="ordered locus">Bd1882</name>
</gene>
<dbReference type="EMBL" id="BX842651">
    <property type="protein sequence ID" value="CAE79735.1"/>
    <property type="molecule type" value="Genomic_DNA"/>
</dbReference>
<proteinExistence type="predicted"/>
<reference evidence="1 2" key="1">
    <citation type="journal article" date="2004" name="Science">
        <title>A predator unmasked: life cycle of Bdellovibrio bacteriovorus from a genomic perspective.</title>
        <authorList>
            <person name="Rendulic S."/>
            <person name="Jagtap P."/>
            <person name="Rosinus A."/>
            <person name="Eppinger M."/>
            <person name="Baar C."/>
            <person name="Lanz C."/>
            <person name="Keller H."/>
            <person name="Lambert C."/>
            <person name="Evans K.J."/>
            <person name="Goesmann A."/>
            <person name="Meyer F."/>
            <person name="Sockett R.E."/>
            <person name="Schuster S.C."/>
        </authorList>
    </citation>
    <scope>NUCLEOTIDE SEQUENCE [LARGE SCALE GENOMIC DNA]</scope>
    <source>
        <strain evidence="2">ATCC 15356 / DSM 50701 / NCIMB 9529 / HD100</strain>
    </source>
</reference>
<keyword evidence="2" id="KW-1185">Reference proteome</keyword>
<accession>Q6MLX1</accession>
<evidence type="ECO:0000313" key="1">
    <source>
        <dbReference type="EMBL" id="CAE79735.1"/>
    </source>
</evidence>
<dbReference type="KEGG" id="bba:Bd1882"/>
<protein>
    <submittedName>
        <fullName evidence="1">Uncharacterized protein</fullName>
    </submittedName>
</protein>
<dbReference type="AlphaFoldDB" id="Q6MLX1"/>
<dbReference type="Proteomes" id="UP000008080">
    <property type="component" value="Chromosome"/>
</dbReference>